<dbReference type="FunFam" id="3.40.50.1000:FF:000015">
    <property type="entry name" value="CTD small phosphatase-like protein 2"/>
    <property type="match status" value="1"/>
</dbReference>
<evidence type="ECO:0000313" key="16">
    <source>
        <dbReference type="Proteomes" id="UP001454036"/>
    </source>
</evidence>
<dbReference type="Pfam" id="PF00067">
    <property type="entry name" value="p450"/>
    <property type="match status" value="1"/>
</dbReference>
<dbReference type="GO" id="GO:0004497">
    <property type="term" value="F:monooxygenase activity"/>
    <property type="evidence" value="ECO:0007669"/>
    <property type="project" value="UniProtKB-KW"/>
</dbReference>
<feature type="region of interest" description="Disordered" evidence="13">
    <location>
        <begin position="489"/>
        <end position="518"/>
    </location>
</feature>
<reference evidence="15 16" key="1">
    <citation type="submission" date="2024-01" db="EMBL/GenBank/DDBJ databases">
        <title>The complete chloroplast genome sequence of Lithospermum erythrorhizon: insights into the phylogenetic relationship among Boraginaceae species and the maternal lineages of purple gromwells.</title>
        <authorList>
            <person name="Okada T."/>
            <person name="Watanabe K."/>
        </authorList>
    </citation>
    <scope>NUCLEOTIDE SEQUENCE [LARGE SCALE GENOMIC DNA]</scope>
</reference>
<dbReference type="GO" id="GO:0020037">
    <property type="term" value="F:heme binding"/>
    <property type="evidence" value="ECO:0007669"/>
    <property type="project" value="InterPro"/>
</dbReference>
<feature type="domain" description="FCP1 homology" evidence="14">
    <location>
        <begin position="685"/>
        <end position="844"/>
    </location>
</feature>
<evidence type="ECO:0000256" key="8">
    <source>
        <dbReference type="ARBA" id="ARBA00023004"/>
    </source>
</evidence>
<keyword evidence="7" id="KW-0560">Oxidoreductase</keyword>
<evidence type="ECO:0000256" key="3">
    <source>
        <dbReference type="ARBA" id="ARBA00022617"/>
    </source>
</evidence>
<dbReference type="SMART" id="SM00577">
    <property type="entry name" value="CPDc"/>
    <property type="match status" value="1"/>
</dbReference>
<dbReference type="GO" id="GO:0004721">
    <property type="term" value="F:phosphoprotein phosphatase activity"/>
    <property type="evidence" value="ECO:0007669"/>
    <property type="project" value="UniProtKB-KW"/>
</dbReference>
<organism evidence="15 16">
    <name type="scientific">Lithospermum erythrorhizon</name>
    <name type="common">Purple gromwell</name>
    <name type="synonym">Lithospermum officinale var. erythrorhizon</name>
    <dbReference type="NCBI Taxonomy" id="34254"/>
    <lineage>
        <taxon>Eukaryota</taxon>
        <taxon>Viridiplantae</taxon>
        <taxon>Streptophyta</taxon>
        <taxon>Embryophyta</taxon>
        <taxon>Tracheophyta</taxon>
        <taxon>Spermatophyta</taxon>
        <taxon>Magnoliopsida</taxon>
        <taxon>eudicotyledons</taxon>
        <taxon>Gunneridae</taxon>
        <taxon>Pentapetalae</taxon>
        <taxon>asterids</taxon>
        <taxon>lamiids</taxon>
        <taxon>Boraginales</taxon>
        <taxon>Boraginaceae</taxon>
        <taxon>Boraginoideae</taxon>
        <taxon>Lithospermeae</taxon>
        <taxon>Lithospermum</taxon>
    </lineage>
</organism>
<evidence type="ECO:0000256" key="12">
    <source>
        <dbReference type="PIRSR" id="PIRSR602401-1"/>
    </source>
</evidence>
<evidence type="ECO:0000256" key="2">
    <source>
        <dbReference type="ARBA" id="ARBA00010617"/>
    </source>
</evidence>
<sequence>MGSHAHRKLANVATSLGAKRLMAFSLGSTRVIISSHPETAKEILSGSSFSDRPVKESAKLLMFERAMGFAKADNHWRHLRRIATTHMFSPRRIFSLEGLRQRMANKLVEGVCNDMKIKGFVELRKILRKGSLDSVLESVFGGSLGVEKEMKLGLMVNEGYGLISEFNWQDYLPFGFLDFNGVKRRCNKLANNVKDLVIEIIIERRGEGELSSKNDFLSALLALPEDEQLCDEDMVAVLWEMVFRGAETVAILLEWIMARIILHQDIQQRAQQEIDNCVGQSRLVQDSDISSLPFLQAIVKEVLRLHPPGPLLSWARLATQDVHVDKYFIPAGTTAMVNMWAISHDPSIWEDPWAFKPERFIENEFSILGSDLRLSPFGSGRRACPGKFLGLSLVHLWLARLLQMFEWGPLEHQKVDLSECLKLSLEMKKPLVCNAIQIYLHAYLIQALKGINHCRVHRYKKGHSGEHLYSGSTHIAYLDMQTRKKVIGRSSRELASPKASRHQKGPSKSTQFQSNKATDLITSSARKQKSGVSLLKQNGNYVGLTDLESRFQLDDDAPVECVEQDTKQEQNSVPVDNKGFEDESAPQVTGTIFSPAFHLTRRVEAEDANADPGTLSSVDSDINLSMKNGTLGYVECSPDCVSVEVEEVGHEELAEFDPYHFIKNLPDLSSVVPVFRPVLLPRKTRSCPSTTLVLDLDETLVHSLLEPCQIADFTFQVDLKPQKFTVYVRCRPYLRDFLERISALFEVIIFTASQSIYAEQLLNVLDPKRKIFRHRIFRESCVCVEGNYLKDLSVLGRDLSHVIIVDNSPQVFGFQIDNGVPIESWYDDPSDKELLLLLPFLESLVGVDDVRPLIAKKFKLRERIAAAAVCPFRSGRVLHGR</sequence>
<dbReference type="InterPro" id="IPR002401">
    <property type="entry name" value="Cyt_P450_E_grp-I"/>
</dbReference>
<dbReference type="SUPFAM" id="SSF56784">
    <property type="entry name" value="HAD-like"/>
    <property type="match status" value="1"/>
</dbReference>
<evidence type="ECO:0000256" key="7">
    <source>
        <dbReference type="ARBA" id="ARBA00023002"/>
    </source>
</evidence>
<proteinExistence type="inferred from homology"/>
<evidence type="ECO:0000313" key="15">
    <source>
        <dbReference type="EMBL" id="GAA0171129.1"/>
    </source>
</evidence>
<dbReference type="InterPro" id="IPR004274">
    <property type="entry name" value="FCP1_dom"/>
</dbReference>
<dbReference type="Gene3D" id="1.10.630.10">
    <property type="entry name" value="Cytochrome P450"/>
    <property type="match status" value="1"/>
</dbReference>
<feature type="compositionally biased region" description="Polar residues" evidence="13">
    <location>
        <begin position="506"/>
        <end position="518"/>
    </location>
</feature>
<dbReference type="InterPro" id="IPR036396">
    <property type="entry name" value="Cyt_P450_sf"/>
</dbReference>
<dbReference type="NCBIfam" id="TIGR02251">
    <property type="entry name" value="HIF-SF_euk"/>
    <property type="match status" value="1"/>
</dbReference>
<dbReference type="PROSITE" id="PS00086">
    <property type="entry name" value="CYTOCHROME_P450"/>
    <property type="match status" value="1"/>
</dbReference>
<dbReference type="GO" id="GO:0016705">
    <property type="term" value="F:oxidoreductase activity, acting on paired donors, with incorporation or reduction of molecular oxygen"/>
    <property type="evidence" value="ECO:0007669"/>
    <property type="project" value="InterPro"/>
</dbReference>
<comment type="function">
    <text evidence="10">Probable phosphatase.</text>
</comment>
<evidence type="ECO:0000256" key="13">
    <source>
        <dbReference type="SAM" id="MobiDB-lite"/>
    </source>
</evidence>
<keyword evidence="6" id="KW-0904">Protein phosphatase</keyword>
<comment type="similarity">
    <text evidence="2">Belongs to the cytochrome P450 family.</text>
</comment>
<dbReference type="PANTHER" id="PTHR47946:SF13">
    <property type="entry name" value="CYTOCHROME P450 FAMILY PROTEIN, EXPRESSED"/>
    <property type="match status" value="1"/>
</dbReference>
<feature type="region of interest" description="Disordered" evidence="13">
    <location>
        <begin position="564"/>
        <end position="585"/>
    </location>
</feature>
<comment type="caution">
    <text evidence="15">The sequence shown here is derived from an EMBL/GenBank/DDBJ whole genome shotgun (WGS) entry which is preliminary data.</text>
</comment>
<accession>A0AAV3R5K0</accession>
<protein>
    <submittedName>
        <fullName evidence="15">Oxygenase</fullName>
    </submittedName>
</protein>
<evidence type="ECO:0000256" key="5">
    <source>
        <dbReference type="ARBA" id="ARBA00022801"/>
    </source>
</evidence>
<keyword evidence="16" id="KW-1185">Reference proteome</keyword>
<comment type="cofactor">
    <cofactor evidence="1 12">
        <name>heme</name>
        <dbReference type="ChEBI" id="CHEBI:30413"/>
    </cofactor>
</comment>
<dbReference type="GO" id="GO:0005506">
    <property type="term" value="F:iron ion binding"/>
    <property type="evidence" value="ECO:0007669"/>
    <property type="project" value="InterPro"/>
</dbReference>
<dbReference type="PRINTS" id="PR00385">
    <property type="entry name" value="P450"/>
</dbReference>
<dbReference type="PROSITE" id="PS50969">
    <property type="entry name" value="FCP1"/>
    <property type="match status" value="1"/>
</dbReference>
<keyword evidence="5" id="KW-0378">Hydrolase</keyword>
<evidence type="ECO:0000256" key="6">
    <source>
        <dbReference type="ARBA" id="ARBA00022912"/>
    </source>
</evidence>
<evidence type="ECO:0000256" key="1">
    <source>
        <dbReference type="ARBA" id="ARBA00001971"/>
    </source>
</evidence>
<keyword evidence="4 12" id="KW-0479">Metal-binding</keyword>
<dbReference type="SUPFAM" id="SSF48264">
    <property type="entry name" value="Cytochrome P450"/>
    <property type="match status" value="1"/>
</dbReference>
<dbReference type="InterPro" id="IPR001128">
    <property type="entry name" value="Cyt_P450"/>
</dbReference>
<dbReference type="Gene3D" id="3.40.50.1000">
    <property type="entry name" value="HAD superfamily/HAD-like"/>
    <property type="match status" value="1"/>
</dbReference>
<dbReference type="InterPro" id="IPR036412">
    <property type="entry name" value="HAD-like_sf"/>
</dbReference>
<evidence type="ECO:0000256" key="4">
    <source>
        <dbReference type="ARBA" id="ARBA00022723"/>
    </source>
</evidence>
<comment type="similarity">
    <text evidence="11">Belongs to the CTDSPL2 family.</text>
</comment>
<dbReference type="GO" id="GO:0005634">
    <property type="term" value="C:nucleus"/>
    <property type="evidence" value="ECO:0007669"/>
    <property type="project" value="UniProtKB-ARBA"/>
</dbReference>
<dbReference type="InterPro" id="IPR011948">
    <property type="entry name" value="Dullard_phosphatase"/>
</dbReference>
<evidence type="ECO:0000256" key="11">
    <source>
        <dbReference type="ARBA" id="ARBA00038355"/>
    </source>
</evidence>
<dbReference type="FunFam" id="1.10.630.10:FF:000016">
    <property type="entry name" value="Cytochrome P450 78A5"/>
    <property type="match status" value="1"/>
</dbReference>
<keyword evidence="9" id="KW-0503">Monooxygenase</keyword>
<keyword evidence="3 12" id="KW-0349">Heme</keyword>
<dbReference type="EMBL" id="BAABME010007542">
    <property type="protein sequence ID" value="GAA0171129.1"/>
    <property type="molecule type" value="Genomic_DNA"/>
</dbReference>
<feature type="binding site" description="axial binding residue" evidence="12">
    <location>
        <position position="384"/>
    </location>
    <ligand>
        <name>heme</name>
        <dbReference type="ChEBI" id="CHEBI:30413"/>
    </ligand>
    <ligandPart>
        <name>Fe</name>
        <dbReference type="ChEBI" id="CHEBI:18248"/>
    </ligandPart>
</feature>
<dbReference type="InterPro" id="IPR023214">
    <property type="entry name" value="HAD_sf"/>
</dbReference>
<dbReference type="AlphaFoldDB" id="A0AAV3R5K0"/>
<dbReference type="CDD" id="cd07521">
    <property type="entry name" value="HAD_FCP1-like"/>
    <property type="match status" value="1"/>
</dbReference>
<evidence type="ECO:0000256" key="9">
    <source>
        <dbReference type="ARBA" id="ARBA00023033"/>
    </source>
</evidence>
<dbReference type="PRINTS" id="PR00463">
    <property type="entry name" value="EP450I"/>
</dbReference>
<evidence type="ECO:0000256" key="10">
    <source>
        <dbReference type="ARBA" id="ARBA00037324"/>
    </source>
</evidence>
<dbReference type="Pfam" id="PF03031">
    <property type="entry name" value="NIF"/>
    <property type="match status" value="1"/>
</dbReference>
<dbReference type="InterPro" id="IPR017972">
    <property type="entry name" value="Cyt_P450_CS"/>
</dbReference>
<evidence type="ECO:0000259" key="14">
    <source>
        <dbReference type="PROSITE" id="PS50969"/>
    </source>
</evidence>
<dbReference type="Proteomes" id="UP001454036">
    <property type="component" value="Unassembled WGS sequence"/>
</dbReference>
<name>A0AAV3R5K0_LITER</name>
<dbReference type="PANTHER" id="PTHR47946">
    <property type="entry name" value="CYTOCHROME P450 78A7-RELATED"/>
    <property type="match status" value="1"/>
</dbReference>
<keyword evidence="8 12" id="KW-0408">Iron</keyword>
<gene>
    <name evidence="15" type="ORF">LIER_25237</name>
</gene>
<dbReference type="InterPro" id="IPR051996">
    <property type="entry name" value="Cytochrome_P450_78A"/>
</dbReference>